<keyword evidence="3" id="KW-1185">Reference proteome</keyword>
<gene>
    <name evidence="2" type="ORF">JOF48_003447</name>
</gene>
<proteinExistence type="predicted"/>
<dbReference type="Pfam" id="PF19700">
    <property type="entry name" value="DUF6198"/>
    <property type="match status" value="1"/>
</dbReference>
<keyword evidence="1" id="KW-0472">Membrane</keyword>
<protein>
    <submittedName>
        <fullName evidence="2">Membrane protein YczE</fullName>
    </submittedName>
</protein>
<feature type="transmembrane region" description="Helical" evidence="1">
    <location>
        <begin position="106"/>
        <end position="132"/>
    </location>
</feature>
<feature type="transmembrane region" description="Helical" evidence="1">
    <location>
        <begin position="52"/>
        <end position="72"/>
    </location>
</feature>
<accession>A0ABS4Z0S3</accession>
<keyword evidence="1" id="KW-1133">Transmembrane helix</keyword>
<dbReference type="Proteomes" id="UP000711614">
    <property type="component" value="Unassembled WGS sequence"/>
</dbReference>
<dbReference type="PANTHER" id="PTHR40078:SF1">
    <property type="entry name" value="INTEGRAL MEMBRANE PROTEIN"/>
    <property type="match status" value="1"/>
</dbReference>
<keyword evidence="1" id="KW-0812">Transmembrane</keyword>
<dbReference type="EMBL" id="JAGIOI010000001">
    <property type="protein sequence ID" value="MBP2414648.1"/>
    <property type="molecule type" value="Genomic_DNA"/>
</dbReference>
<organism evidence="2 3">
    <name type="scientific">Arthrobacter stackebrandtii</name>
    <dbReference type="NCBI Taxonomy" id="272161"/>
    <lineage>
        <taxon>Bacteria</taxon>
        <taxon>Bacillati</taxon>
        <taxon>Actinomycetota</taxon>
        <taxon>Actinomycetes</taxon>
        <taxon>Micrococcales</taxon>
        <taxon>Micrococcaceae</taxon>
        <taxon>Arthrobacter</taxon>
    </lineage>
</organism>
<reference evidence="2 3" key="1">
    <citation type="submission" date="2021-03" db="EMBL/GenBank/DDBJ databases">
        <title>Sequencing the genomes of 1000 actinobacteria strains.</title>
        <authorList>
            <person name="Klenk H.-P."/>
        </authorList>
    </citation>
    <scope>NUCLEOTIDE SEQUENCE [LARGE SCALE GENOMIC DNA]</scope>
    <source>
        <strain evidence="2 3">DSM 16005</strain>
    </source>
</reference>
<comment type="caution">
    <text evidence="2">The sequence shown here is derived from an EMBL/GenBank/DDBJ whole genome shotgun (WGS) entry which is preliminary data.</text>
</comment>
<evidence type="ECO:0000313" key="2">
    <source>
        <dbReference type="EMBL" id="MBP2414648.1"/>
    </source>
</evidence>
<dbReference type="InterPro" id="IPR038750">
    <property type="entry name" value="YczE/YyaS-like"/>
</dbReference>
<evidence type="ECO:0000313" key="3">
    <source>
        <dbReference type="Proteomes" id="UP000711614"/>
    </source>
</evidence>
<feature type="transmembrane region" description="Helical" evidence="1">
    <location>
        <begin position="12"/>
        <end position="32"/>
    </location>
</feature>
<evidence type="ECO:0000256" key="1">
    <source>
        <dbReference type="SAM" id="Phobius"/>
    </source>
</evidence>
<dbReference type="PANTHER" id="PTHR40078">
    <property type="entry name" value="INTEGRAL MEMBRANE PROTEIN-RELATED"/>
    <property type="match status" value="1"/>
</dbReference>
<sequence length="238" mass="24568">MHSFFTTQKLSVRLVRLFAGLALYGVAIALMIRGNIGASPWDVFAQGLSRSTGISFGLCTIIISGVVLLLWIPLRQRPGFGTIANALMVGAFADIGLAFIPQATGLGLQALSFAAGLFLLAFATALYIGAGLGPGPRDGLMTGLVRVTGRPVWLIRTAIELSVVVVGFFLGGVVGVGTAVFALGVGPLTQLTLRWLKVDLHAKGRRTTMVDLAAGRGPDLDGAAVAGAEPQSKAAPTA</sequence>
<feature type="transmembrane region" description="Helical" evidence="1">
    <location>
        <begin position="79"/>
        <end position="100"/>
    </location>
</feature>
<dbReference type="RefSeq" id="WP_209682785.1">
    <property type="nucleotide sequence ID" value="NZ_JAGIOI010000001.1"/>
</dbReference>
<name>A0ABS4Z0S3_9MICC</name>